<proteinExistence type="predicted"/>
<organism evidence="2">
    <name type="scientific">Notodromas monacha</name>
    <dbReference type="NCBI Taxonomy" id="399045"/>
    <lineage>
        <taxon>Eukaryota</taxon>
        <taxon>Metazoa</taxon>
        <taxon>Ecdysozoa</taxon>
        <taxon>Arthropoda</taxon>
        <taxon>Crustacea</taxon>
        <taxon>Oligostraca</taxon>
        <taxon>Ostracoda</taxon>
        <taxon>Podocopa</taxon>
        <taxon>Podocopida</taxon>
        <taxon>Cypridocopina</taxon>
        <taxon>Cypridoidea</taxon>
        <taxon>Cyprididae</taxon>
        <taxon>Notodromas</taxon>
    </lineage>
</organism>
<evidence type="ECO:0000313" key="2">
    <source>
        <dbReference type="EMBL" id="CAD7279091.1"/>
    </source>
</evidence>
<protein>
    <submittedName>
        <fullName evidence="2">Uncharacterized protein</fullName>
    </submittedName>
</protein>
<feature type="region of interest" description="Disordered" evidence="1">
    <location>
        <begin position="1"/>
        <end position="33"/>
    </location>
</feature>
<accession>A0A7R9BS82</accession>
<dbReference type="AlphaFoldDB" id="A0A7R9BS82"/>
<dbReference type="EMBL" id="CAJPEX010001474">
    <property type="protein sequence ID" value="CAG0919243.1"/>
    <property type="molecule type" value="Genomic_DNA"/>
</dbReference>
<keyword evidence="3" id="KW-1185">Reference proteome</keyword>
<sequence>MQAELNSIYDRTIGAPDSHDHATGGTTNDNNYRTMRTSNVEIKTLHTAQQQQDLVDILHSRHGGDDTQHQKFLSGGTTLCASCARVGGKPTRSSTHSPGPRSTSSSYATNVERTHAKCTLVADGQPVGRNPAANIAIPGQSLLTRSSSREQPHGVRHIIGEQSYTHLNRLQMDTTSRVAPAAP</sequence>
<evidence type="ECO:0000256" key="1">
    <source>
        <dbReference type="SAM" id="MobiDB-lite"/>
    </source>
</evidence>
<feature type="compositionally biased region" description="Polar residues" evidence="1">
    <location>
        <begin position="24"/>
        <end position="33"/>
    </location>
</feature>
<evidence type="ECO:0000313" key="3">
    <source>
        <dbReference type="Proteomes" id="UP000678499"/>
    </source>
</evidence>
<dbReference type="EMBL" id="OA883511">
    <property type="protein sequence ID" value="CAD7279091.1"/>
    <property type="molecule type" value="Genomic_DNA"/>
</dbReference>
<feature type="region of interest" description="Disordered" evidence="1">
    <location>
        <begin position="85"/>
        <end position="109"/>
    </location>
</feature>
<dbReference type="Proteomes" id="UP000678499">
    <property type="component" value="Unassembled WGS sequence"/>
</dbReference>
<reference evidence="2" key="1">
    <citation type="submission" date="2020-11" db="EMBL/GenBank/DDBJ databases">
        <authorList>
            <person name="Tran Van P."/>
        </authorList>
    </citation>
    <scope>NUCLEOTIDE SEQUENCE</scope>
</reference>
<gene>
    <name evidence="2" type="ORF">NMOB1V02_LOCUS6774</name>
</gene>
<feature type="compositionally biased region" description="Polar residues" evidence="1">
    <location>
        <begin position="91"/>
        <end position="109"/>
    </location>
</feature>
<name>A0A7R9BS82_9CRUS</name>